<sequence length="246" mass="28402">MPPHLRDSLQDLLALTCPTFSLTAQDSASDQPTTDFEAMHWSWYYKYGTSGDGVPRDVHPYCLDRAGCMRTNHSQFILYMSQETFEHEDLYHHFVEVFSGIFEWVRQNLKSQLPEEYEMIAQFSTILPENASCPTHPFTSLVLNINACTRVHRDSGDLHFCLVMPIGQFQGGSLVLVEPGLVLDLRQGDFAVFQSCDVSHFNLNYIGRHASLVLHTDRGMETWRKNQNNWSHNIYLQYFQEGEQED</sequence>
<proteinExistence type="predicted"/>
<dbReference type="OrthoDB" id="2690740at2759"/>
<evidence type="ECO:0000313" key="2">
    <source>
        <dbReference type="Proteomes" id="UP000683000"/>
    </source>
</evidence>
<dbReference type="Proteomes" id="UP000683000">
    <property type="component" value="Unassembled WGS sequence"/>
</dbReference>
<dbReference type="Gene3D" id="3.60.130.30">
    <property type="match status" value="1"/>
</dbReference>
<name>A0A8I2YG95_9AGAM</name>
<reference evidence="1" key="1">
    <citation type="submission" date="2021-03" db="EMBL/GenBank/DDBJ databases">
        <title>Evolutionary innovations through gain and loss of genes in the ectomycorrhizal Boletales.</title>
        <authorList>
            <person name="Wu G."/>
            <person name="Miyauchi S."/>
            <person name="Morin E."/>
            <person name="Yang Z.-L."/>
            <person name="Xu J."/>
            <person name="Martin F.M."/>
        </authorList>
    </citation>
    <scope>NUCLEOTIDE SEQUENCE</scope>
    <source>
        <strain evidence="1">BR01</strain>
    </source>
</reference>
<evidence type="ECO:0000313" key="1">
    <source>
        <dbReference type="EMBL" id="KAG6371355.1"/>
    </source>
</evidence>
<keyword evidence="2" id="KW-1185">Reference proteome</keyword>
<protein>
    <submittedName>
        <fullName evidence="1">Uncharacterized protein</fullName>
    </submittedName>
</protein>
<dbReference type="AlphaFoldDB" id="A0A8I2YG95"/>
<dbReference type="EMBL" id="JAGFBS010000035">
    <property type="protein sequence ID" value="KAG6371355.1"/>
    <property type="molecule type" value="Genomic_DNA"/>
</dbReference>
<accession>A0A8I2YG95</accession>
<comment type="caution">
    <text evidence="1">The sequence shown here is derived from an EMBL/GenBank/DDBJ whole genome shotgun (WGS) entry which is preliminary data.</text>
</comment>
<organism evidence="1 2">
    <name type="scientific">Boletus reticuloceps</name>
    <dbReference type="NCBI Taxonomy" id="495285"/>
    <lineage>
        <taxon>Eukaryota</taxon>
        <taxon>Fungi</taxon>
        <taxon>Dikarya</taxon>
        <taxon>Basidiomycota</taxon>
        <taxon>Agaricomycotina</taxon>
        <taxon>Agaricomycetes</taxon>
        <taxon>Agaricomycetidae</taxon>
        <taxon>Boletales</taxon>
        <taxon>Boletineae</taxon>
        <taxon>Boletaceae</taxon>
        <taxon>Boletoideae</taxon>
        <taxon>Boletus</taxon>
    </lineage>
</organism>
<gene>
    <name evidence="1" type="ORF">JVT61DRAFT_9557</name>
</gene>